<gene>
    <name evidence="3" type="ORF">SAMN02745941_01943</name>
</gene>
<sequence length="2376" mass="265126">MQKYIKGMTLAILMTFLATMIPSYRVVAEEKSTSSIEESSSEQGTESDGLIVGELVEKREENVKHFMKDDGTFVAMMYNNPVHYKEGSEWKDIDNTLVEKEDAKGLVESKDDILKEATIFSDASTSETTSKTIEGNDGKNSIEAVEEAKGSVEEQVKSDESVSKEKEILVENKEIKTDSKSTEKVAKDKEINKGKNNKVLENKSNDFKISIAQNINADKLVSINKDKYEVSWNIKSDKNVKVNKKETTDEDVNKLLGPTKEQENKLSKKEKAELENSKKATLIKTTSSVVFEEVKPNINLEYKLISDSIKESIIINKPTDIKKFSFNFNMKNLKPELKDNQIILSDKDTGKEIMRMQAPFMVDAKGEQTDRVKLSFDKKGKGYVLTLELDKEWLNSKDRQYPVIVDPSFESSVRSSDIRDTFVASNDTEDKATNMYLRVGNTPQIGATRTFIKFVNLPQLSMGDMIIDAKLSLLKEPNQSGADGQIDVHKVTNDWNNVGLRWATQPAIDWTIKDYQNYANDNWQYWDITDIAKEWYTTGNNYGLCVKKNDERSGHSTYYSSDTSNSIGYPRVYFSYINNSGLQPQWTYHSQSVGRAGTTNINDYNGNVIHVHDDVSTNGNRLPTVIKHVYNSNDRGVDIGFGPGWRLNLSQKVKRMQIGTKWYYQYIDEDGTRRYFEDTGTEMKEEYGGELTLIKNSDGNFTIKDKDNNALLFNNIGDLEEITDSNGNKIDLQYYDGKLKYVVDGAGRTTRLEYSIHNMLQEIYYPDNTKVRFDYYTNIMKWITYADGKQSVYDYDGQNNLTSVTNIDGYKMNYEYYSQSPNRIKKVTEGNTDGTVGASMSYEYSFNSTKFTDNKGNVNYYQFDNAGKTISIRDAAGYAQAYQYGDGTNVNKMTLESKLQKTVNNFIDNGSAENTSRNFAFASGGGGTGGGGFTSSVKYIGNNSLNVYKNDNVGSRYVDQNVWLQKGKTYTFSAYVKTANISNIMGKGAHLVVYYKDKTGTYIPIRSKFLTGNNDWTRLETTFTLPSDSTDNFVIARCELQEESGNAYYDALQLEEGTVANRYNLIENADMSGGAKIPDYWYDTMNGGATTSEASDTRLTIDDSNHPPYLDGHVFKLTGRQGKDTRIHQEIKISGKAGDTFVVSGWAKGAAVPHGTFAIQPAFIIPGGAQWETISFNRDSKNWQYANGVIKAKSDFSEIHLYLTYSNNANEVMFDGIQVYKEEFGETYQYDSKGNLVSAVDLNKQNSKFEYNGNNNLIQATDPKGNKFTYQYDGKNNIIEAKTSTNTVYSFQYDKYGNPITSRVGDKLTFIQSSATYTDDGNFISELKDAEGNTTKYNYDKTKGTLTNSTDANGKVTSYSYDIFNRLLDVSKTADGVVHKNSYTYENDRLKSITHNNDQVKYNFTYDSLGNTDKVSVGSQTLIDNDYDNSTGNLTKSTYGNGNIISSDYDNIGRATNKKSNGTPYAEYSYDNSGNLALLNDITNNVKYRYVYDGADRLTKTTDSNNNELSYEYDANNNTNKVIEKISGRSYATSYKHDSDNRPTEVLFNSLKTVNKYDSLGRIDYKEFGTVAADGTFSSKYKTDIDYKNIANQDNVSVAYQGHIENSGWIAAVKEGETCGTTGQNLRLEGIKINLVNKPAGASIKYQAHIENSGWLGWVNEGQLGGTESKGLRLEGIKIQLVNMPGYKVQYRAHVTNVGWQNWVSDGELAGTESQGIRMEALQIRIVNMNQVSTTTNKIASIDNGGNKIEYTYDKSGNIATVKQASKTTSYQYNELNELIREDNQALGKTIIYNYDAGGNITSKREYDYTTGTPGTVTNTVAYAYGDANWKDKLTSYNGSNITYDSIGNPSTYSGYTYTWERGRQLKGISGNSKNISYKYNDSGIRTEKTVNGVLTKYHLVGDKVTYEESGNDKIYYTYDTSGNLVSMNLGGGNSSELYEEVGSHTPVQLSGTNSAAEKFKATDLFDKISVNCPSWSNNIGNLTLSLYKWNTDYNTTISASPVVKKEFVNFTDNQWLEISFAAQTSGEYLWVLNNPTETVGVYKYENSTNSNTAYLNGAVTSGDYISKISYKTDEYYYIRNLQGDIIGLIDKTGAQVVTYNYDSWGKLVSIEGSLKDSIGVKNPYRYRGYRYDNETGLYYLQSRYYNPEWGRFINADSLGGQIGTILSHNVFAYCMNNPVNMEDPNGNIAWWIIGAGVGAVVGGIAGAIYSYKSTGSVDWRYVAGGAVAGALVGAGLGYVAEAAYASIIGVGTVVATTTQKAAEKISSSGKNVASNAANAVKLNKQLTYQEASSVFTKSGLHPEVVKNSQPIISGIKLGNPKVIQALTSDGSSISSWAKMSTQTFRSPSGNFQVHFYQNLENGVVSIFEMKVKFNK</sequence>
<dbReference type="InterPro" id="IPR008979">
    <property type="entry name" value="Galactose-bd-like_sf"/>
</dbReference>
<dbReference type="PANTHER" id="PTHR32305:SF17">
    <property type="entry name" value="TRNA NUCLEASE WAPA"/>
    <property type="match status" value="1"/>
</dbReference>
<dbReference type="Pfam" id="PF20148">
    <property type="entry name" value="DUF6531"/>
    <property type="match status" value="1"/>
</dbReference>
<accession>A0A1M5YF09</accession>
<dbReference type="NCBIfam" id="TIGR01643">
    <property type="entry name" value="YD_repeat_2x"/>
    <property type="match status" value="1"/>
</dbReference>
<feature type="transmembrane region" description="Helical" evidence="1">
    <location>
        <begin position="2189"/>
        <end position="2210"/>
    </location>
</feature>
<feature type="transmembrane region" description="Helical" evidence="1">
    <location>
        <begin position="2222"/>
        <end position="2241"/>
    </location>
</feature>
<keyword evidence="1" id="KW-0812">Transmembrane</keyword>
<protein>
    <submittedName>
        <fullName evidence="3">RHS repeat-associated core domain-containing protein</fullName>
    </submittedName>
</protein>
<dbReference type="InterPro" id="IPR031325">
    <property type="entry name" value="RHS_repeat"/>
</dbReference>
<dbReference type="InterPro" id="IPR022385">
    <property type="entry name" value="Rhs_assc_core"/>
</dbReference>
<name>A0A1M5YF09_9CLOT</name>
<dbReference type="PANTHER" id="PTHR32305">
    <property type="match status" value="1"/>
</dbReference>
<dbReference type="Pfam" id="PF05593">
    <property type="entry name" value="RHS_repeat"/>
    <property type="match status" value="2"/>
</dbReference>
<organism evidence="3 4">
    <name type="scientific">Clostridium intestinale DSM 6191</name>
    <dbReference type="NCBI Taxonomy" id="1121320"/>
    <lineage>
        <taxon>Bacteria</taxon>
        <taxon>Bacillati</taxon>
        <taxon>Bacillota</taxon>
        <taxon>Clostridia</taxon>
        <taxon>Eubacteriales</taxon>
        <taxon>Clostridiaceae</taxon>
        <taxon>Clostridium</taxon>
    </lineage>
</organism>
<dbReference type="Gene3D" id="2.60.120.260">
    <property type="entry name" value="Galactose-binding domain-like"/>
    <property type="match status" value="2"/>
</dbReference>
<dbReference type="Proteomes" id="UP000184241">
    <property type="component" value="Unassembled WGS sequence"/>
</dbReference>
<dbReference type="EMBL" id="FQXU01000006">
    <property type="protein sequence ID" value="SHI10615.1"/>
    <property type="molecule type" value="Genomic_DNA"/>
</dbReference>
<evidence type="ECO:0000313" key="3">
    <source>
        <dbReference type="EMBL" id="SHI10615.1"/>
    </source>
</evidence>
<dbReference type="InterPro" id="IPR006637">
    <property type="entry name" value="ChW"/>
</dbReference>
<dbReference type="InterPro" id="IPR050708">
    <property type="entry name" value="T6SS_VgrG/RHS"/>
</dbReference>
<dbReference type="SUPFAM" id="SSF49785">
    <property type="entry name" value="Galactose-binding domain-like"/>
    <property type="match status" value="1"/>
</dbReference>
<proteinExistence type="predicted"/>
<dbReference type="Pfam" id="PF07538">
    <property type="entry name" value="ChW"/>
    <property type="match status" value="3"/>
</dbReference>
<evidence type="ECO:0000259" key="2">
    <source>
        <dbReference type="Pfam" id="PF20148"/>
    </source>
</evidence>
<keyword evidence="1" id="KW-0472">Membrane</keyword>
<dbReference type="InterPro" id="IPR045351">
    <property type="entry name" value="DUF6531"/>
</dbReference>
<feature type="domain" description="DUF6531" evidence="2">
    <location>
        <begin position="601"/>
        <end position="676"/>
    </location>
</feature>
<dbReference type="NCBIfam" id="TIGR03696">
    <property type="entry name" value="Rhs_assc_core"/>
    <property type="match status" value="1"/>
</dbReference>
<dbReference type="InterPro" id="IPR006530">
    <property type="entry name" value="YD"/>
</dbReference>
<evidence type="ECO:0000313" key="4">
    <source>
        <dbReference type="Proteomes" id="UP000184241"/>
    </source>
</evidence>
<dbReference type="Gene3D" id="2.180.10.10">
    <property type="entry name" value="RHS repeat-associated core"/>
    <property type="match status" value="2"/>
</dbReference>
<dbReference type="SMART" id="SM00728">
    <property type="entry name" value="ChW"/>
    <property type="match status" value="3"/>
</dbReference>
<dbReference type="RefSeq" id="WP_073018987.1">
    <property type="nucleotide sequence ID" value="NZ_FQXU01000006.1"/>
</dbReference>
<reference evidence="3 4" key="1">
    <citation type="submission" date="2016-11" db="EMBL/GenBank/DDBJ databases">
        <authorList>
            <person name="Jaros S."/>
            <person name="Januszkiewicz K."/>
            <person name="Wedrychowicz H."/>
        </authorList>
    </citation>
    <scope>NUCLEOTIDE SEQUENCE [LARGE SCALE GENOMIC DNA]</scope>
    <source>
        <strain evidence="3 4">DSM 6191</strain>
    </source>
</reference>
<evidence type="ECO:0000256" key="1">
    <source>
        <dbReference type="SAM" id="Phobius"/>
    </source>
</evidence>
<keyword evidence="1" id="KW-1133">Transmembrane helix</keyword>